<dbReference type="AlphaFoldDB" id="A0A1A2W9D0"/>
<organism evidence="1 2">
    <name type="scientific">Mycobacterium scrofulaceum</name>
    <dbReference type="NCBI Taxonomy" id="1783"/>
    <lineage>
        <taxon>Bacteria</taxon>
        <taxon>Bacillati</taxon>
        <taxon>Actinomycetota</taxon>
        <taxon>Actinomycetes</taxon>
        <taxon>Mycobacteriales</taxon>
        <taxon>Mycobacteriaceae</taxon>
        <taxon>Mycobacterium</taxon>
    </lineage>
</organism>
<dbReference type="EMBL" id="LZJY01000021">
    <property type="protein sequence ID" value="OBI10179.1"/>
    <property type="molecule type" value="Genomic_DNA"/>
</dbReference>
<evidence type="ECO:0000313" key="1">
    <source>
        <dbReference type="EMBL" id="OBI10179.1"/>
    </source>
</evidence>
<comment type="caution">
    <text evidence="1">The sequence shown here is derived from an EMBL/GenBank/DDBJ whole genome shotgun (WGS) entry which is preliminary data.</text>
</comment>
<proteinExistence type="predicted"/>
<reference evidence="1 2" key="1">
    <citation type="submission" date="2016-06" db="EMBL/GenBank/DDBJ databases">
        <authorList>
            <person name="Kjaerup R.B."/>
            <person name="Dalgaard T.S."/>
            <person name="Juul-Madsen H.R."/>
        </authorList>
    </citation>
    <scope>NUCLEOTIDE SEQUENCE [LARGE SCALE GENOMIC DNA]</scope>
    <source>
        <strain evidence="1 2">E2838</strain>
    </source>
</reference>
<gene>
    <name evidence="1" type="ORF">A5679_07365</name>
</gene>
<name>A0A1A2W9D0_MYCSC</name>
<accession>A0A1A2W9D0</accession>
<sequence>MQCRLRRGTAGDDQPGDQVDWAGLPINLDFAFSPQQRDKVYKQHLMRKRGTQLRRSQDRGQWCACEFAADGRRVSPGDADSMSSR</sequence>
<dbReference type="Proteomes" id="UP000092207">
    <property type="component" value="Unassembled WGS sequence"/>
</dbReference>
<evidence type="ECO:0000313" key="2">
    <source>
        <dbReference type="Proteomes" id="UP000092207"/>
    </source>
</evidence>
<protein>
    <submittedName>
        <fullName evidence="1">Uncharacterized protein</fullName>
    </submittedName>
</protein>